<reference evidence="1 2" key="1">
    <citation type="journal article" date="2016" name="Mol. Biol. Evol.">
        <title>Comparative Genomics of Early-Diverging Mushroom-Forming Fungi Provides Insights into the Origins of Lignocellulose Decay Capabilities.</title>
        <authorList>
            <person name="Nagy L.G."/>
            <person name="Riley R."/>
            <person name="Tritt A."/>
            <person name="Adam C."/>
            <person name="Daum C."/>
            <person name="Floudas D."/>
            <person name="Sun H."/>
            <person name="Yadav J.S."/>
            <person name="Pangilinan J."/>
            <person name="Larsson K.H."/>
            <person name="Matsuura K."/>
            <person name="Barry K."/>
            <person name="Labutti K."/>
            <person name="Kuo R."/>
            <person name="Ohm R.A."/>
            <person name="Bhattacharya S.S."/>
            <person name="Shirouzu T."/>
            <person name="Yoshinaga Y."/>
            <person name="Martin F.M."/>
            <person name="Grigoriev I.V."/>
            <person name="Hibbett D.S."/>
        </authorList>
    </citation>
    <scope>NUCLEOTIDE SEQUENCE [LARGE SCALE GENOMIC DNA]</scope>
    <source>
        <strain evidence="1 2">L-15889</strain>
    </source>
</reference>
<sequence>MVSQNSSDEQCYQLPVVLHHCIGIQTLLVRFVKLHVSTSNKLHIPLCYKRSLIHRVYSRTDSNLCLAPASVLHHHTTSRSNRSDLRAVASRMTCRHCSTQCYSASENDTTTTQRWVRASAHILCAMLSVQRTFGAYDQQARSPTMHAVQYEGLITREYAAPCQSLHSCPLQRQFATIRNRYLVPFGFASRTGCVVRLHTAVEYHNYLGDYCVPRD</sequence>
<name>A0A165TQB2_9APHY</name>
<evidence type="ECO:0000313" key="2">
    <source>
        <dbReference type="Proteomes" id="UP000076727"/>
    </source>
</evidence>
<organism evidence="1 2">
    <name type="scientific">Daedalea quercina L-15889</name>
    <dbReference type="NCBI Taxonomy" id="1314783"/>
    <lineage>
        <taxon>Eukaryota</taxon>
        <taxon>Fungi</taxon>
        <taxon>Dikarya</taxon>
        <taxon>Basidiomycota</taxon>
        <taxon>Agaricomycotina</taxon>
        <taxon>Agaricomycetes</taxon>
        <taxon>Polyporales</taxon>
        <taxon>Fomitopsis</taxon>
    </lineage>
</organism>
<accession>A0A165TQB2</accession>
<dbReference type="EMBL" id="KV429035">
    <property type="protein sequence ID" value="KZT73783.1"/>
    <property type="molecule type" value="Genomic_DNA"/>
</dbReference>
<dbReference type="Proteomes" id="UP000076727">
    <property type="component" value="Unassembled WGS sequence"/>
</dbReference>
<gene>
    <name evidence="1" type="ORF">DAEQUDRAFT_354111</name>
</gene>
<dbReference type="AlphaFoldDB" id="A0A165TQB2"/>
<evidence type="ECO:0000313" key="1">
    <source>
        <dbReference type="EMBL" id="KZT73783.1"/>
    </source>
</evidence>
<keyword evidence="2" id="KW-1185">Reference proteome</keyword>
<proteinExistence type="predicted"/>
<protein>
    <submittedName>
        <fullName evidence="1">Uncharacterized protein</fullName>
    </submittedName>
</protein>